<evidence type="ECO:0000313" key="5">
    <source>
        <dbReference type="Proteomes" id="UP001456224"/>
    </source>
</evidence>
<accession>A0A446CZ36</accession>
<dbReference type="GO" id="GO:0005886">
    <property type="term" value="C:plasma membrane"/>
    <property type="evidence" value="ECO:0007669"/>
    <property type="project" value="TreeGrafter"/>
</dbReference>
<evidence type="ECO:0000313" key="4">
    <source>
        <dbReference type="Proteomes" id="UP000289465"/>
    </source>
</evidence>
<evidence type="ECO:0000313" key="2">
    <source>
        <dbReference type="EMBL" id="SSW73144.1"/>
    </source>
</evidence>
<dbReference type="Proteomes" id="UP001456224">
    <property type="component" value="Chromosome"/>
</dbReference>
<dbReference type="RefSeq" id="WP_129245787.1">
    <property type="nucleotide sequence ID" value="NZ_CP148753.1"/>
</dbReference>
<evidence type="ECO:0000256" key="1">
    <source>
        <dbReference type="SAM" id="Phobius"/>
    </source>
</evidence>
<dbReference type="EMBL" id="UFQC01000046">
    <property type="protein sequence ID" value="SSW73144.1"/>
    <property type="molecule type" value="Genomic_DNA"/>
</dbReference>
<dbReference type="PANTHER" id="PTHR38598">
    <property type="entry name" value="INNER MEMBRANE PROTEIN YJCH"/>
    <property type="match status" value="1"/>
</dbReference>
<keyword evidence="5" id="KW-1185">Reference proteome</keyword>
<feature type="transmembrane region" description="Helical" evidence="1">
    <location>
        <begin position="61"/>
        <end position="85"/>
    </location>
</feature>
<dbReference type="Proteomes" id="UP000289465">
    <property type="component" value="Unassembled WGS sequence"/>
</dbReference>
<keyword evidence="1" id="KW-0812">Transmembrane</keyword>
<protein>
    <submittedName>
        <fullName evidence="3">DUF485 domain-containing protein</fullName>
    </submittedName>
    <submittedName>
        <fullName evidence="2">Inner membrane protein YjcH</fullName>
    </submittedName>
</protein>
<dbReference type="EMBL" id="CP148753">
    <property type="protein sequence ID" value="WXR73364.1"/>
    <property type="molecule type" value="Genomic_DNA"/>
</dbReference>
<evidence type="ECO:0000313" key="3">
    <source>
        <dbReference type="EMBL" id="WXR73364.1"/>
    </source>
</evidence>
<feature type="transmembrane region" description="Helical" evidence="1">
    <location>
        <begin position="30"/>
        <end position="49"/>
    </location>
</feature>
<name>A0A446CZ36_9BURK</name>
<keyword evidence="1" id="KW-1133">Transmembrane helix</keyword>
<sequence length="104" mass="11299">MTALQKGTVAAVLRHPRYQELLRRRSRTSLLFFAVTGAIYAGFILTLAFDPVFFARPLPGMTMSIGVLTGTLVVCSAVVLISAYVHISNTVFDPLLATIIKDVS</sequence>
<gene>
    <name evidence="2" type="primary">yjcH</name>
    <name evidence="2" type="ORF">AVE30378_05521</name>
    <name evidence="3" type="ORF">WHX56_27665</name>
</gene>
<dbReference type="Pfam" id="PF04341">
    <property type="entry name" value="DUF485"/>
    <property type="match status" value="1"/>
</dbReference>
<dbReference type="PANTHER" id="PTHR38598:SF1">
    <property type="entry name" value="INNER MEMBRANE PROTEIN YJCH"/>
    <property type="match status" value="1"/>
</dbReference>
<reference evidence="2 4" key="1">
    <citation type="submission" date="2018-07" db="EMBL/GenBank/DDBJ databases">
        <authorList>
            <person name="Peeters C."/>
        </authorList>
    </citation>
    <scope>NUCLEOTIDE SEQUENCE [LARGE SCALE GENOMIC DNA]</scope>
    <source>
        <strain evidence="2 4">LMG 30378</strain>
    </source>
</reference>
<keyword evidence="1" id="KW-0472">Membrane</keyword>
<dbReference type="OrthoDB" id="5297034at2"/>
<dbReference type="InterPro" id="IPR052959">
    <property type="entry name" value="Inner_membrane_assoc"/>
</dbReference>
<dbReference type="InterPro" id="IPR007436">
    <property type="entry name" value="DUF485"/>
</dbReference>
<dbReference type="AlphaFoldDB" id="A0A446CZ36"/>
<organism evidence="2 4">
    <name type="scientific">Achromobacter veterisilvae</name>
    <dbReference type="NCBI Taxonomy" id="2069367"/>
    <lineage>
        <taxon>Bacteria</taxon>
        <taxon>Pseudomonadati</taxon>
        <taxon>Pseudomonadota</taxon>
        <taxon>Betaproteobacteria</taxon>
        <taxon>Burkholderiales</taxon>
        <taxon>Alcaligenaceae</taxon>
        <taxon>Achromobacter</taxon>
    </lineage>
</organism>
<proteinExistence type="predicted"/>
<reference evidence="3 5" key="2">
    <citation type="submission" date="2024-03" db="EMBL/GenBank/DDBJ databases">
        <title>Reference genomes for the five species model microbial community.</title>
        <authorList>
            <person name="Padfield D."/>
        </authorList>
    </citation>
    <scope>NUCLEOTIDE SEQUENCE [LARGE SCALE GENOMIC DNA]</scope>
    <source>
        <strain evidence="3 5">AB1</strain>
    </source>
</reference>